<protein>
    <submittedName>
        <fullName evidence="1">Uncharacterized protein</fullName>
    </submittedName>
</protein>
<reference evidence="1" key="1">
    <citation type="submission" date="2023-05" db="EMBL/GenBank/DDBJ databases">
        <authorList>
            <person name="Stuckert A."/>
        </authorList>
    </citation>
    <scope>NUCLEOTIDE SEQUENCE</scope>
</reference>
<name>A0ABN9B290_9NEOB</name>
<comment type="caution">
    <text evidence="1">The sequence shown here is derived from an EMBL/GenBank/DDBJ whole genome shotgun (WGS) entry which is preliminary data.</text>
</comment>
<feature type="non-terminal residue" evidence="1">
    <location>
        <position position="1"/>
    </location>
</feature>
<proteinExistence type="predicted"/>
<organism evidence="1 2">
    <name type="scientific">Staurois parvus</name>
    <dbReference type="NCBI Taxonomy" id="386267"/>
    <lineage>
        <taxon>Eukaryota</taxon>
        <taxon>Metazoa</taxon>
        <taxon>Chordata</taxon>
        <taxon>Craniata</taxon>
        <taxon>Vertebrata</taxon>
        <taxon>Euteleostomi</taxon>
        <taxon>Amphibia</taxon>
        <taxon>Batrachia</taxon>
        <taxon>Anura</taxon>
        <taxon>Neobatrachia</taxon>
        <taxon>Ranoidea</taxon>
        <taxon>Ranidae</taxon>
        <taxon>Staurois</taxon>
    </lineage>
</organism>
<keyword evidence="2" id="KW-1185">Reference proteome</keyword>
<dbReference type="EMBL" id="CATNWA010002231">
    <property type="protein sequence ID" value="CAI9542419.1"/>
    <property type="molecule type" value="Genomic_DNA"/>
</dbReference>
<dbReference type="Proteomes" id="UP001162483">
    <property type="component" value="Unassembled WGS sequence"/>
</dbReference>
<evidence type="ECO:0000313" key="2">
    <source>
        <dbReference type="Proteomes" id="UP001162483"/>
    </source>
</evidence>
<evidence type="ECO:0000313" key="1">
    <source>
        <dbReference type="EMBL" id="CAI9542419.1"/>
    </source>
</evidence>
<gene>
    <name evidence="1" type="ORF">SPARVUS_LOCUS2092610</name>
</gene>
<sequence length="107" mass="12346">WLLLSPTPPEKIRKKKRTRGGVHILEEAIFGGHIQSKGGPRALNIPERRFTHHYLVSAVNVGFAQVDDGGIPGTEESNENIIFSRDCFFGFCHWTYYFSNYIYFLFH</sequence>
<accession>A0ABN9B290</accession>